<dbReference type="InterPro" id="IPR053006">
    <property type="entry name" value="Meiosis_regulatory"/>
</dbReference>
<dbReference type="Pfam" id="PF10544">
    <property type="entry name" value="T5orf172"/>
    <property type="match status" value="1"/>
</dbReference>
<dbReference type="EMBL" id="KV453849">
    <property type="protein sequence ID" value="ODV87033.1"/>
    <property type="molecule type" value="Genomic_DNA"/>
</dbReference>
<dbReference type="AlphaFoldDB" id="A0A1E4T5K1"/>
<organism evidence="2 3">
    <name type="scientific">[Candida] arabinofermentans NRRL YB-2248</name>
    <dbReference type="NCBI Taxonomy" id="983967"/>
    <lineage>
        <taxon>Eukaryota</taxon>
        <taxon>Fungi</taxon>
        <taxon>Dikarya</taxon>
        <taxon>Ascomycota</taxon>
        <taxon>Saccharomycotina</taxon>
        <taxon>Pichiomycetes</taxon>
        <taxon>Pichiales</taxon>
        <taxon>Pichiaceae</taxon>
        <taxon>Ogataea</taxon>
        <taxon>Ogataea/Candida clade</taxon>
    </lineage>
</organism>
<evidence type="ECO:0000313" key="3">
    <source>
        <dbReference type="Proteomes" id="UP000094801"/>
    </source>
</evidence>
<keyword evidence="3" id="KW-1185">Reference proteome</keyword>
<dbReference type="InterPro" id="IPR018306">
    <property type="entry name" value="Phage_T5_Orf172_DNA-bd"/>
</dbReference>
<dbReference type="PANTHER" id="PTHR28094:SF1">
    <property type="entry name" value="MEIOTICALLY UP-REGULATED GENE 113 PROTEIN"/>
    <property type="match status" value="1"/>
</dbReference>
<accession>A0A1E4T5K1</accession>
<evidence type="ECO:0000259" key="1">
    <source>
        <dbReference type="Pfam" id="PF10544"/>
    </source>
</evidence>
<name>A0A1E4T5K1_9ASCO</name>
<dbReference type="Proteomes" id="UP000094801">
    <property type="component" value="Unassembled WGS sequence"/>
</dbReference>
<sequence length="231" mass="26911">MSQCQGVTKKGERCKIIVKQDPFYCSYHVSQATSNRQTKTTKRKPGYIYIFTLPHLITSHPSTEKWLRQAPSNLEQSNLSHETTQIFNPKYYILLKIGFTTQLITKRLKQWQDQCCQKFTLVGPDSINDIISSKKYKSIITLFKHMNLQKTSKLYKNYDYTSKGFKCHESAFESEQLIHSILRKKYGFGTLYCQSTSSCSSKDHNGVHKEWFLIPRKDIAKLMTLIDETVK</sequence>
<evidence type="ECO:0000313" key="2">
    <source>
        <dbReference type="EMBL" id="ODV87033.1"/>
    </source>
</evidence>
<dbReference type="OrthoDB" id="4074785at2759"/>
<gene>
    <name evidence="2" type="ORF">CANARDRAFT_195296</name>
</gene>
<feature type="domain" description="Bacteriophage T5 Orf172 DNA-binding" evidence="1">
    <location>
        <begin position="88"/>
        <end position="224"/>
    </location>
</feature>
<protein>
    <recommendedName>
        <fullName evidence="1">Bacteriophage T5 Orf172 DNA-binding domain-containing protein</fullName>
    </recommendedName>
</protein>
<dbReference type="PANTHER" id="PTHR28094">
    <property type="entry name" value="MEIOTICALLY UP-REGULATED GENE 113 PROTEIN"/>
    <property type="match status" value="1"/>
</dbReference>
<proteinExistence type="predicted"/>
<reference evidence="3" key="1">
    <citation type="submission" date="2016-04" db="EMBL/GenBank/DDBJ databases">
        <title>Comparative genomics of biotechnologically important yeasts.</title>
        <authorList>
            <consortium name="DOE Joint Genome Institute"/>
            <person name="Riley R."/>
            <person name="Haridas S."/>
            <person name="Wolfe K.H."/>
            <person name="Lopes M.R."/>
            <person name="Hittinger C.T."/>
            <person name="Goker M."/>
            <person name="Salamov A."/>
            <person name="Wisecaver J."/>
            <person name="Long T.M."/>
            <person name="Aerts A.L."/>
            <person name="Barry K."/>
            <person name="Choi C."/>
            <person name="Clum A."/>
            <person name="Coughlan A.Y."/>
            <person name="Deshpande S."/>
            <person name="Douglass A.P."/>
            <person name="Hanson S.J."/>
            <person name="Klenk H.-P."/>
            <person name="Labutti K."/>
            <person name="Lapidus A."/>
            <person name="Lindquist E."/>
            <person name="Lipzen A."/>
            <person name="Meier-Kolthoff J.P."/>
            <person name="Ohm R.A."/>
            <person name="Otillar R.P."/>
            <person name="Pangilinan J."/>
            <person name="Peng Y."/>
            <person name="Rokas A."/>
            <person name="Rosa C.A."/>
            <person name="Scheuner C."/>
            <person name="Sibirny A.A."/>
            <person name="Slot J.C."/>
            <person name="Stielow J.B."/>
            <person name="Sun H."/>
            <person name="Kurtzman C.P."/>
            <person name="Blackwell M."/>
            <person name="Grigoriev I.V."/>
            <person name="Jeffries T.W."/>
        </authorList>
    </citation>
    <scope>NUCLEOTIDE SEQUENCE [LARGE SCALE GENOMIC DNA]</scope>
    <source>
        <strain evidence="3">NRRL YB-2248</strain>
    </source>
</reference>